<name>A0AAD3CCZ5_9STRA</name>
<dbReference type="Proteomes" id="UP001054902">
    <property type="component" value="Unassembled WGS sequence"/>
</dbReference>
<organism evidence="3 4">
    <name type="scientific">Chaetoceros tenuissimus</name>
    <dbReference type="NCBI Taxonomy" id="426638"/>
    <lineage>
        <taxon>Eukaryota</taxon>
        <taxon>Sar</taxon>
        <taxon>Stramenopiles</taxon>
        <taxon>Ochrophyta</taxon>
        <taxon>Bacillariophyta</taxon>
        <taxon>Coscinodiscophyceae</taxon>
        <taxon>Chaetocerotophycidae</taxon>
        <taxon>Chaetocerotales</taxon>
        <taxon>Chaetocerotaceae</taxon>
        <taxon>Chaetoceros</taxon>
    </lineage>
</organism>
<keyword evidence="1" id="KW-0175">Coiled coil</keyword>
<keyword evidence="4" id="KW-1185">Reference proteome</keyword>
<protein>
    <submittedName>
        <fullName evidence="3">Uncharacterized protein</fullName>
    </submittedName>
</protein>
<evidence type="ECO:0000256" key="1">
    <source>
        <dbReference type="SAM" id="Coils"/>
    </source>
</evidence>
<sequence>MNILYRSLPHTTNYQHVPHEYRSPPRVHSYIPPSHYNGAPMKRQEQLSSPRSVCGNAHTYTHTYTRSPALVGAPVQSPKNTKKVDAYKSKTIPSPKTKKGLTKVETKKKKKNTDGKMRSTVKASERKKKQASGKMRSTAKASERKEQTNGKMSSTDKAAETKKRTDGKMRSVAKAAVKKEIQKLKRDSNFKVSKEEVDRLEDAFILSRATKSCENTSKPTTDTSKVSEIYTSFEKKIEEMSNGKKRRLKIKLRIQLLEAEKQKKTLEAQRQNQFREERLKRRREIVSLPAEELEKRIQQQPKQKKEISKTEKTNGVETKIEERRELSEYEKLRLQKIKRNENRLKELGLLNWKMN</sequence>
<feature type="compositionally biased region" description="Basic and acidic residues" evidence="2">
    <location>
        <begin position="157"/>
        <end position="169"/>
    </location>
</feature>
<evidence type="ECO:0000313" key="4">
    <source>
        <dbReference type="Proteomes" id="UP001054902"/>
    </source>
</evidence>
<feature type="compositionally biased region" description="Basic residues" evidence="2">
    <location>
        <begin position="96"/>
        <end position="111"/>
    </location>
</feature>
<comment type="caution">
    <text evidence="3">The sequence shown here is derived from an EMBL/GenBank/DDBJ whole genome shotgun (WGS) entry which is preliminary data.</text>
</comment>
<reference evidence="3 4" key="1">
    <citation type="journal article" date="2021" name="Sci. Rep.">
        <title>The genome of the diatom Chaetoceros tenuissimus carries an ancient integrated fragment of an extant virus.</title>
        <authorList>
            <person name="Hongo Y."/>
            <person name="Kimura K."/>
            <person name="Takaki Y."/>
            <person name="Yoshida Y."/>
            <person name="Baba S."/>
            <person name="Kobayashi G."/>
            <person name="Nagasaki K."/>
            <person name="Hano T."/>
            <person name="Tomaru Y."/>
        </authorList>
    </citation>
    <scope>NUCLEOTIDE SEQUENCE [LARGE SCALE GENOMIC DNA]</scope>
    <source>
        <strain evidence="3 4">NIES-3715</strain>
    </source>
</reference>
<feature type="region of interest" description="Disordered" evidence="2">
    <location>
        <begin position="29"/>
        <end position="54"/>
    </location>
</feature>
<feature type="region of interest" description="Disordered" evidence="2">
    <location>
        <begin position="70"/>
        <end position="172"/>
    </location>
</feature>
<feature type="region of interest" description="Disordered" evidence="2">
    <location>
        <begin position="294"/>
        <end position="318"/>
    </location>
</feature>
<dbReference type="AlphaFoldDB" id="A0AAD3CCZ5"/>
<accession>A0AAD3CCZ5</accession>
<proteinExistence type="predicted"/>
<evidence type="ECO:0000256" key="2">
    <source>
        <dbReference type="SAM" id="MobiDB-lite"/>
    </source>
</evidence>
<evidence type="ECO:0000313" key="3">
    <source>
        <dbReference type="EMBL" id="GFH43782.1"/>
    </source>
</evidence>
<gene>
    <name evidence="3" type="ORF">CTEN210_00255</name>
</gene>
<dbReference type="EMBL" id="BLLK01000019">
    <property type="protein sequence ID" value="GFH43782.1"/>
    <property type="molecule type" value="Genomic_DNA"/>
</dbReference>
<feature type="coiled-coil region" evidence="1">
    <location>
        <begin position="249"/>
        <end position="276"/>
    </location>
</feature>